<protein>
    <submittedName>
        <fullName evidence="1">Uncharacterized protein</fullName>
    </submittedName>
</protein>
<evidence type="ECO:0000313" key="1">
    <source>
        <dbReference type="EMBL" id="JAH64624.1"/>
    </source>
</evidence>
<name>A0A0E9UFI1_ANGAN</name>
<organism evidence="1">
    <name type="scientific">Anguilla anguilla</name>
    <name type="common">European freshwater eel</name>
    <name type="synonym">Muraena anguilla</name>
    <dbReference type="NCBI Taxonomy" id="7936"/>
    <lineage>
        <taxon>Eukaryota</taxon>
        <taxon>Metazoa</taxon>
        <taxon>Chordata</taxon>
        <taxon>Craniata</taxon>
        <taxon>Vertebrata</taxon>
        <taxon>Euteleostomi</taxon>
        <taxon>Actinopterygii</taxon>
        <taxon>Neopterygii</taxon>
        <taxon>Teleostei</taxon>
        <taxon>Anguilliformes</taxon>
        <taxon>Anguillidae</taxon>
        <taxon>Anguilla</taxon>
    </lineage>
</organism>
<accession>A0A0E9UFI1</accession>
<proteinExistence type="predicted"/>
<reference evidence="1" key="2">
    <citation type="journal article" date="2015" name="Fish Shellfish Immunol.">
        <title>Early steps in the European eel (Anguilla anguilla)-Vibrio vulnificus interaction in the gills: Role of the RtxA13 toxin.</title>
        <authorList>
            <person name="Callol A."/>
            <person name="Pajuelo D."/>
            <person name="Ebbesson L."/>
            <person name="Teles M."/>
            <person name="MacKenzie S."/>
            <person name="Amaro C."/>
        </authorList>
    </citation>
    <scope>NUCLEOTIDE SEQUENCE</scope>
</reference>
<reference evidence="1" key="1">
    <citation type="submission" date="2014-11" db="EMBL/GenBank/DDBJ databases">
        <authorList>
            <person name="Amaro Gonzalez C."/>
        </authorList>
    </citation>
    <scope>NUCLEOTIDE SEQUENCE</scope>
</reference>
<sequence length="42" mass="4643">MKQAISKAFFLTGGASTLRELYNIKLFSQFYTKDLGATPALT</sequence>
<dbReference type="AlphaFoldDB" id="A0A0E9UFI1"/>
<dbReference type="EMBL" id="GBXM01043953">
    <property type="protein sequence ID" value="JAH64624.1"/>
    <property type="molecule type" value="Transcribed_RNA"/>
</dbReference>